<name>A0AAE2SCQ9_9BACT</name>
<evidence type="ECO:0008006" key="4">
    <source>
        <dbReference type="Google" id="ProtNLM"/>
    </source>
</evidence>
<reference evidence="2" key="1">
    <citation type="submission" date="2021-01" db="EMBL/GenBank/DDBJ databases">
        <title>Modified the classification status of verrucomicrobia.</title>
        <authorList>
            <person name="Feng X."/>
        </authorList>
    </citation>
    <scope>NUCLEOTIDE SEQUENCE</scope>
    <source>
        <strain evidence="2">5K15</strain>
    </source>
</reference>
<feature type="chain" id="PRO_5042087869" description="Ig-like domain-containing protein" evidence="1">
    <location>
        <begin position="29"/>
        <end position="296"/>
    </location>
</feature>
<gene>
    <name evidence="2" type="ORF">JIN83_10840</name>
</gene>
<dbReference type="EMBL" id="JAENIG010000006">
    <property type="protein sequence ID" value="MBK1855458.1"/>
    <property type="molecule type" value="Genomic_DNA"/>
</dbReference>
<dbReference type="AlphaFoldDB" id="A0AAE2SCQ9"/>
<dbReference type="RefSeq" id="WP_309490070.1">
    <property type="nucleotide sequence ID" value="NZ_JAENIG010000006.1"/>
</dbReference>
<evidence type="ECO:0000313" key="2">
    <source>
        <dbReference type="EMBL" id="MBK1855458.1"/>
    </source>
</evidence>
<dbReference type="Gene3D" id="2.60.40.2970">
    <property type="match status" value="1"/>
</dbReference>
<comment type="caution">
    <text evidence="2">The sequence shown here is derived from an EMBL/GenBank/DDBJ whole genome shotgun (WGS) entry which is preliminary data.</text>
</comment>
<keyword evidence="1" id="KW-0732">Signal</keyword>
<keyword evidence="3" id="KW-1185">Reference proteome</keyword>
<dbReference type="Proteomes" id="UP000634206">
    <property type="component" value="Unassembled WGS sequence"/>
</dbReference>
<protein>
    <recommendedName>
        <fullName evidence="4">Ig-like domain-containing protein</fullName>
    </recommendedName>
</protein>
<evidence type="ECO:0000313" key="3">
    <source>
        <dbReference type="Proteomes" id="UP000634206"/>
    </source>
</evidence>
<proteinExistence type="predicted"/>
<organism evidence="2 3">
    <name type="scientific">Oceaniferula flava</name>
    <dbReference type="NCBI Taxonomy" id="2800421"/>
    <lineage>
        <taxon>Bacteria</taxon>
        <taxon>Pseudomonadati</taxon>
        <taxon>Verrucomicrobiota</taxon>
        <taxon>Verrucomicrobiia</taxon>
        <taxon>Verrucomicrobiales</taxon>
        <taxon>Verrucomicrobiaceae</taxon>
        <taxon>Oceaniferula</taxon>
    </lineage>
</organism>
<evidence type="ECO:0000256" key="1">
    <source>
        <dbReference type="SAM" id="SignalP"/>
    </source>
</evidence>
<accession>A0AAE2SCQ9</accession>
<sequence>MNFQSTTPRHRTLLAILFGLFAFVQAHAQVAVVMKMNKTNYLLNEPVTATIHITNHSGRQLVLSGNSHLSWLSFQMTSRGRVVPPARRISYRPTVIPVGQTVARTITLSTTYALGNMGNYTCTAAVRMPGSTTNGYTSNRVHFTVTGGRAVWVQRAGLPSQPGQIREYKLVNFSANQGHELYAQIFNQNNGRHIATQPLGKVINFRRPKATLDGKSNMHALYQVKPNLFAHTIISPNGQVLSSSYHKRGASGDPRLMAFGNGEVQVAGSVPYNPKAEAEKRKIIRNISERPPFMYK</sequence>
<feature type="signal peptide" evidence="1">
    <location>
        <begin position="1"/>
        <end position="28"/>
    </location>
</feature>